<keyword evidence="1" id="KW-0812">Transmembrane</keyword>
<evidence type="ECO:0000256" key="1">
    <source>
        <dbReference type="SAM" id="Phobius"/>
    </source>
</evidence>
<keyword evidence="3" id="KW-1185">Reference proteome</keyword>
<feature type="transmembrane region" description="Helical" evidence="1">
    <location>
        <begin position="240"/>
        <end position="261"/>
    </location>
</feature>
<feature type="transmembrane region" description="Helical" evidence="1">
    <location>
        <begin position="438"/>
        <end position="457"/>
    </location>
</feature>
<feature type="transmembrane region" description="Helical" evidence="1">
    <location>
        <begin position="117"/>
        <end position="144"/>
    </location>
</feature>
<dbReference type="RefSeq" id="WP_345400123.1">
    <property type="nucleotide sequence ID" value="NZ_BAABHG010000011.1"/>
</dbReference>
<sequence>MSGPGGRVIGTGALLRLAVRVDRVRLPFWIVTFAVITGASAAATAELYPTAESRASFTDGAEAVPALLAMYGHIYDPASLGAIAVLKLTGFGAALAALVTVFTAVRHTRAEEEAGRLELLGAGVLGRYAPLASGLGVVAGWSVLLGAGTTAGLALVGLPVAGSLALGAGWTAAGLVFGALAVLTAQLTRSARTASGLAAVVLAAMFALRAVGDSSGPGWLSWVSPIGWVQQVRPFAGDRWWVFVLPMACTAVLVAVAVACARIRDHGAGLLPGRPGPARAGRLLGGTGGLAVRLTRMSLLVWLSAFLLTGLLVGSIASDIGEFLDNPRARAFIAALGGAQGVTDAFLAAELAFAGLFASMYVVAVLARLHEEEQSLRTEPLLGTAIGRVRLLAGYLGLAAAGSLLGLTVAGAGAGLAYGAHTGHVAAELVRVTGAALAQWPAVLVSLGTAVAVFGLLPRFWVLAWAVLAFFGVIGEFGVLLGLAQWILDLSPFSHLPRLPGGTATATPLIWLTVVGAGLAVAGLIGFRRRDVPA</sequence>
<comment type="caution">
    <text evidence="2">The sequence shown here is derived from an EMBL/GenBank/DDBJ whole genome shotgun (WGS) entry which is preliminary data.</text>
</comment>
<gene>
    <name evidence="2" type="ORF">ACFSYJ_32715</name>
</gene>
<evidence type="ECO:0000313" key="3">
    <source>
        <dbReference type="Proteomes" id="UP001597419"/>
    </source>
</evidence>
<reference evidence="3" key="1">
    <citation type="journal article" date="2019" name="Int. J. Syst. Evol. Microbiol.">
        <title>The Global Catalogue of Microorganisms (GCM) 10K type strain sequencing project: providing services to taxonomists for standard genome sequencing and annotation.</title>
        <authorList>
            <consortium name="The Broad Institute Genomics Platform"/>
            <consortium name="The Broad Institute Genome Sequencing Center for Infectious Disease"/>
            <person name="Wu L."/>
            <person name="Ma J."/>
        </authorList>
    </citation>
    <scope>NUCLEOTIDE SEQUENCE [LARGE SCALE GENOMIC DNA]</scope>
    <source>
        <strain evidence="3">CGMCC 4.7643</strain>
    </source>
</reference>
<keyword evidence="1" id="KW-1133">Transmembrane helix</keyword>
<keyword evidence="1" id="KW-0472">Membrane</keyword>
<feature type="transmembrane region" description="Helical" evidence="1">
    <location>
        <begin position="391"/>
        <end position="418"/>
    </location>
</feature>
<name>A0ABW5GRI5_9PSEU</name>
<feature type="transmembrane region" description="Helical" evidence="1">
    <location>
        <begin position="164"/>
        <end position="183"/>
    </location>
</feature>
<feature type="transmembrane region" description="Helical" evidence="1">
    <location>
        <begin position="508"/>
        <end position="527"/>
    </location>
</feature>
<protein>
    <submittedName>
        <fullName evidence="2">ABC transporter permease</fullName>
    </submittedName>
</protein>
<feature type="transmembrane region" description="Helical" evidence="1">
    <location>
        <begin position="299"/>
        <end position="317"/>
    </location>
</feature>
<feature type="transmembrane region" description="Helical" evidence="1">
    <location>
        <begin position="26"/>
        <end position="45"/>
    </location>
</feature>
<evidence type="ECO:0000313" key="2">
    <source>
        <dbReference type="EMBL" id="MFD2463414.1"/>
    </source>
</evidence>
<feature type="transmembrane region" description="Helical" evidence="1">
    <location>
        <begin position="464"/>
        <end position="488"/>
    </location>
</feature>
<accession>A0ABW5GRI5</accession>
<feature type="transmembrane region" description="Helical" evidence="1">
    <location>
        <begin position="351"/>
        <end position="370"/>
    </location>
</feature>
<dbReference type="EMBL" id="JBHUKU010000021">
    <property type="protein sequence ID" value="MFD2463414.1"/>
    <property type="molecule type" value="Genomic_DNA"/>
</dbReference>
<proteinExistence type="predicted"/>
<feature type="transmembrane region" description="Helical" evidence="1">
    <location>
        <begin position="195"/>
        <end position="212"/>
    </location>
</feature>
<dbReference type="Proteomes" id="UP001597419">
    <property type="component" value="Unassembled WGS sequence"/>
</dbReference>
<organism evidence="2 3">
    <name type="scientific">Amycolatopsis samaneae</name>
    <dbReference type="NCBI Taxonomy" id="664691"/>
    <lineage>
        <taxon>Bacteria</taxon>
        <taxon>Bacillati</taxon>
        <taxon>Actinomycetota</taxon>
        <taxon>Actinomycetes</taxon>
        <taxon>Pseudonocardiales</taxon>
        <taxon>Pseudonocardiaceae</taxon>
        <taxon>Amycolatopsis</taxon>
    </lineage>
</organism>
<feature type="transmembrane region" description="Helical" evidence="1">
    <location>
        <begin position="80"/>
        <end position="105"/>
    </location>
</feature>